<dbReference type="VEuPathDB" id="FungiDB:RhiirA1_467292"/>
<organism evidence="2 3">
    <name type="scientific">Rhizophagus irregularis</name>
    <dbReference type="NCBI Taxonomy" id="588596"/>
    <lineage>
        <taxon>Eukaryota</taxon>
        <taxon>Fungi</taxon>
        <taxon>Fungi incertae sedis</taxon>
        <taxon>Mucoromycota</taxon>
        <taxon>Glomeromycotina</taxon>
        <taxon>Glomeromycetes</taxon>
        <taxon>Glomerales</taxon>
        <taxon>Glomeraceae</taxon>
        <taxon>Rhizophagus</taxon>
    </lineage>
</organism>
<dbReference type="InterPro" id="IPR006571">
    <property type="entry name" value="TLDc_dom"/>
</dbReference>
<evidence type="ECO:0000313" key="3">
    <source>
        <dbReference type="Proteomes" id="UP000234323"/>
    </source>
</evidence>
<dbReference type="VEuPathDB" id="FungiDB:FUN_024012"/>
<name>A0A2I1H9K7_9GLOM</name>
<feature type="domain" description="TLDc" evidence="1">
    <location>
        <begin position="1"/>
        <end position="143"/>
    </location>
</feature>
<feature type="non-terminal residue" evidence="2">
    <location>
        <position position="1"/>
    </location>
</feature>
<keyword evidence="3" id="KW-1185">Reference proteome</keyword>
<reference evidence="2 3" key="1">
    <citation type="submission" date="2015-10" db="EMBL/GenBank/DDBJ databases">
        <title>Genome analyses suggest a sexual origin of heterokaryosis in a supposedly ancient asexual fungus.</title>
        <authorList>
            <person name="Ropars J."/>
            <person name="Sedzielewska K."/>
            <person name="Noel J."/>
            <person name="Charron P."/>
            <person name="Farinelli L."/>
            <person name="Marton T."/>
            <person name="Kruger M."/>
            <person name="Pelin A."/>
            <person name="Brachmann A."/>
            <person name="Corradi N."/>
        </authorList>
    </citation>
    <scope>NUCLEOTIDE SEQUENCE [LARGE SCALE GENOMIC DNA]</scope>
    <source>
        <strain evidence="2 3">A4</strain>
    </source>
</reference>
<protein>
    <recommendedName>
        <fullName evidence="1">TLDc domain-containing protein</fullName>
    </recommendedName>
</protein>
<proteinExistence type="predicted"/>
<evidence type="ECO:0000313" key="2">
    <source>
        <dbReference type="EMBL" id="PKY55552.1"/>
    </source>
</evidence>
<dbReference type="Proteomes" id="UP000234323">
    <property type="component" value="Unassembled WGS sequence"/>
</dbReference>
<dbReference type="PROSITE" id="PS51886">
    <property type="entry name" value="TLDC"/>
    <property type="match status" value="1"/>
</dbReference>
<accession>A0A2I1H9K7</accession>
<comment type="caution">
    <text evidence="2">The sequence shown here is derived from an EMBL/GenBank/DDBJ whole genome shotgun (WGS) entry which is preliminary data.</text>
</comment>
<gene>
    <name evidence="2" type="ORF">RhiirA4_475094</name>
</gene>
<evidence type="ECO:0000259" key="1">
    <source>
        <dbReference type="PROSITE" id="PS51886"/>
    </source>
</evidence>
<sequence length="238" mass="26703">KNIPYDFKLLYRSSQDGNDVLLFHRNCDNKGATIWIAKIKNSTQLIGGYNPLDWDQSQSWKSTADSFLFNFTNGRVISTAKRSYVSAPNVAVCCASHYGPTMGNLFCDNNVWSYSNHDNGVRYPKIGIPANFEVEDYEVFQYNFLHLSKIHFQYDIMKIIELIIKYGGLSDSDIFGNEVDIAVGVAQGEVEGISLEVWWNGQGRKSGATESNDKSKSDLFEGSLIVGETVGVFSFEEL</sequence>
<dbReference type="AlphaFoldDB" id="A0A2I1H9K7"/>
<dbReference type="VEuPathDB" id="FungiDB:RhiirFUN_002883"/>
<dbReference type="Pfam" id="PF07534">
    <property type="entry name" value="TLD"/>
    <property type="match status" value="1"/>
</dbReference>
<dbReference type="EMBL" id="LLXI01001887">
    <property type="protein sequence ID" value="PKY55552.1"/>
    <property type="molecule type" value="Genomic_DNA"/>
</dbReference>